<evidence type="ECO:0000313" key="2">
    <source>
        <dbReference type="Proteomes" id="UP000217790"/>
    </source>
</evidence>
<keyword evidence="2" id="KW-1185">Reference proteome</keyword>
<dbReference type="Proteomes" id="UP000217790">
    <property type="component" value="Unassembled WGS sequence"/>
</dbReference>
<dbReference type="InParanoid" id="A0A2H3EAF0"/>
<dbReference type="AlphaFoldDB" id="A0A2H3EAF0"/>
<dbReference type="EMBL" id="KZ293644">
    <property type="protein sequence ID" value="PBL04420.1"/>
    <property type="molecule type" value="Genomic_DNA"/>
</dbReference>
<protein>
    <submittedName>
        <fullName evidence="1">Uncharacterized protein</fullName>
    </submittedName>
</protein>
<sequence>MTRKSLADILNNFLVLLPSPVLISVPLTHCTAIHATRAGDLQQSHELKRLHGTVEALVAAALDVQTPEAESSAGVLSFGFETTKLPGRPFVDSSTKPKERGCIWSIIQKRLTQTTGRKDRYEM</sequence>
<gene>
    <name evidence="1" type="ORF">ARMGADRAFT_1022837</name>
</gene>
<organism evidence="1 2">
    <name type="scientific">Armillaria gallica</name>
    <name type="common">Bulbous honey fungus</name>
    <name type="synonym">Armillaria bulbosa</name>
    <dbReference type="NCBI Taxonomy" id="47427"/>
    <lineage>
        <taxon>Eukaryota</taxon>
        <taxon>Fungi</taxon>
        <taxon>Dikarya</taxon>
        <taxon>Basidiomycota</taxon>
        <taxon>Agaricomycotina</taxon>
        <taxon>Agaricomycetes</taxon>
        <taxon>Agaricomycetidae</taxon>
        <taxon>Agaricales</taxon>
        <taxon>Marasmiineae</taxon>
        <taxon>Physalacriaceae</taxon>
        <taxon>Armillaria</taxon>
    </lineage>
</organism>
<accession>A0A2H3EAF0</accession>
<name>A0A2H3EAF0_ARMGA</name>
<evidence type="ECO:0000313" key="1">
    <source>
        <dbReference type="EMBL" id="PBL04420.1"/>
    </source>
</evidence>
<dbReference type="OrthoDB" id="10296580at2759"/>
<reference evidence="2" key="1">
    <citation type="journal article" date="2017" name="Nat. Ecol. Evol.">
        <title>Genome expansion and lineage-specific genetic innovations in the forest pathogenic fungi Armillaria.</title>
        <authorList>
            <person name="Sipos G."/>
            <person name="Prasanna A.N."/>
            <person name="Walter M.C."/>
            <person name="O'Connor E."/>
            <person name="Balint B."/>
            <person name="Krizsan K."/>
            <person name="Kiss B."/>
            <person name="Hess J."/>
            <person name="Varga T."/>
            <person name="Slot J."/>
            <person name="Riley R."/>
            <person name="Boka B."/>
            <person name="Rigling D."/>
            <person name="Barry K."/>
            <person name="Lee J."/>
            <person name="Mihaltcheva S."/>
            <person name="LaButti K."/>
            <person name="Lipzen A."/>
            <person name="Waldron R."/>
            <person name="Moloney N.M."/>
            <person name="Sperisen C."/>
            <person name="Kredics L."/>
            <person name="Vagvoelgyi C."/>
            <person name="Patrignani A."/>
            <person name="Fitzpatrick D."/>
            <person name="Nagy I."/>
            <person name="Doyle S."/>
            <person name="Anderson J.B."/>
            <person name="Grigoriev I.V."/>
            <person name="Gueldener U."/>
            <person name="Muensterkoetter M."/>
            <person name="Nagy L.G."/>
        </authorList>
    </citation>
    <scope>NUCLEOTIDE SEQUENCE [LARGE SCALE GENOMIC DNA]</scope>
    <source>
        <strain evidence="2">Ar21-2</strain>
    </source>
</reference>
<proteinExistence type="predicted"/>